<accession>A0AA39JRK7</accession>
<dbReference type="Proteomes" id="UP001175226">
    <property type="component" value="Unassembled WGS sequence"/>
</dbReference>
<keyword evidence="2" id="KW-1185">Reference proteome</keyword>
<evidence type="ECO:0000313" key="1">
    <source>
        <dbReference type="EMBL" id="KAK0446685.1"/>
    </source>
</evidence>
<dbReference type="AlphaFoldDB" id="A0AA39JRK7"/>
<organism evidence="1 2">
    <name type="scientific">Armillaria borealis</name>
    <dbReference type="NCBI Taxonomy" id="47425"/>
    <lineage>
        <taxon>Eukaryota</taxon>
        <taxon>Fungi</taxon>
        <taxon>Dikarya</taxon>
        <taxon>Basidiomycota</taxon>
        <taxon>Agaricomycotina</taxon>
        <taxon>Agaricomycetes</taxon>
        <taxon>Agaricomycetidae</taxon>
        <taxon>Agaricales</taxon>
        <taxon>Marasmiineae</taxon>
        <taxon>Physalacriaceae</taxon>
        <taxon>Armillaria</taxon>
    </lineage>
</organism>
<comment type="caution">
    <text evidence="1">The sequence shown here is derived from an EMBL/GenBank/DDBJ whole genome shotgun (WGS) entry which is preliminary data.</text>
</comment>
<protein>
    <submittedName>
        <fullName evidence="1">Uncharacterized protein</fullName>
    </submittedName>
</protein>
<evidence type="ECO:0000313" key="2">
    <source>
        <dbReference type="Proteomes" id="UP001175226"/>
    </source>
</evidence>
<gene>
    <name evidence="1" type="ORF">EV421DRAFT_212171</name>
</gene>
<reference evidence="1" key="1">
    <citation type="submission" date="2023-06" db="EMBL/GenBank/DDBJ databases">
        <authorList>
            <consortium name="Lawrence Berkeley National Laboratory"/>
            <person name="Ahrendt S."/>
            <person name="Sahu N."/>
            <person name="Indic B."/>
            <person name="Wong-Bajracharya J."/>
            <person name="Merenyi Z."/>
            <person name="Ke H.-M."/>
            <person name="Monk M."/>
            <person name="Kocsube S."/>
            <person name="Drula E."/>
            <person name="Lipzen A."/>
            <person name="Balint B."/>
            <person name="Henrissat B."/>
            <person name="Andreopoulos B."/>
            <person name="Martin F.M."/>
            <person name="Harder C.B."/>
            <person name="Rigling D."/>
            <person name="Ford K.L."/>
            <person name="Foster G.D."/>
            <person name="Pangilinan J."/>
            <person name="Papanicolaou A."/>
            <person name="Barry K."/>
            <person name="LaButti K."/>
            <person name="Viragh M."/>
            <person name="Koriabine M."/>
            <person name="Yan M."/>
            <person name="Riley R."/>
            <person name="Champramary S."/>
            <person name="Plett K.L."/>
            <person name="Tsai I.J."/>
            <person name="Slot J."/>
            <person name="Sipos G."/>
            <person name="Plett J."/>
            <person name="Nagy L.G."/>
            <person name="Grigoriev I.V."/>
        </authorList>
    </citation>
    <scope>NUCLEOTIDE SEQUENCE</scope>
    <source>
        <strain evidence="1">FPL87.14</strain>
    </source>
</reference>
<name>A0AA39JRK7_9AGAR</name>
<proteinExistence type="predicted"/>
<dbReference type="EMBL" id="JAUEPT010000013">
    <property type="protein sequence ID" value="KAK0446685.1"/>
    <property type="molecule type" value="Genomic_DNA"/>
</dbReference>
<sequence>MTVIWFKISSKASHHSTGRPALLYPPPVYEWEEIKIIKKANSQPGCLRPTIYNYLYPWVGDSIIQGQLNVTDSIFNPESPDDYPSPQDPGLRFLLTMAGSRSIIVLPNTFCKAISNIETFFSTHHESGIRVRCYQASLRPARSRSFTTVTATYSPGFIAYSSS</sequence>